<dbReference type="SUPFAM" id="SSF82185">
    <property type="entry name" value="Histone H3 K4-specific methyltransferase SET7/9 N-terminal domain"/>
    <property type="match status" value="1"/>
</dbReference>
<sequence length="144" mass="15480">MKNKGAWIPIGVAIGAAISVATKDPVWIAVGGALGAGLGFSRPQFGKKDGPFKSYYRSGQLKEKGTYKDGELEGLSELYYKNGQLSEKGTYKDGEPHGPFEGYSKNGQLEWKGTYNMGEECGEWVEDGETVTYAACPPDLEGGN</sequence>
<dbReference type="InterPro" id="IPR011652">
    <property type="entry name" value="MORN_2"/>
</dbReference>
<name>A0A382NQD0_9ZZZZ</name>
<dbReference type="AlphaFoldDB" id="A0A382NQD0"/>
<protein>
    <recommendedName>
        <fullName evidence="2">MORN repeat-containing protein</fullName>
    </recommendedName>
</protein>
<proteinExistence type="predicted"/>
<dbReference type="Gene3D" id="3.90.930.1">
    <property type="match status" value="1"/>
</dbReference>
<dbReference type="Pfam" id="PF07661">
    <property type="entry name" value="MORN_2"/>
    <property type="match status" value="3"/>
</dbReference>
<gene>
    <name evidence="1" type="ORF">METZ01_LOCUS316150</name>
</gene>
<dbReference type="EMBL" id="UINC01102010">
    <property type="protein sequence ID" value="SVC63296.1"/>
    <property type="molecule type" value="Genomic_DNA"/>
</dbReference>
<organism evidence="1">
    <name type="scientific">marine metagenome</name>
    <dbReference type="NCBI Taxonomy" id="408172"/>
    <lineage>
        <taxon>unclassified sequences</taxon>
        <taxon>metagenomes</taxon>
        <taxon>ecological metagenomes</taxon>
    </lineage>
</organism>
<evidence type="ECO:0000313" key="1">
    <source>
        <dbReference type="EMBL" id="SVC63296.1"/>
    </source>
</evidence>
<evidence type="ECO:0008006" key="2">
    <source>
        <dbReference type="Google" id="ProtNLM"/>
    </source>
</evidence>
<reference evidence="1" key="1">
    <citation type="submission" date="2018-05" db="EMBL/GenBank/DDBJ databases">
        <authorList>
            <person name="Lanie J.A."/>
            <person name="Ng W.-L."/>
            <person name="Kazmierczak K.M."/>
            <person name="Andrzejewski T.M."/>
            <person name="Davidsen T.M."/>
            <person name="Wayne K.J."/>
            <person name="Tettelin H."/>
            <person name="Glass J.I."/>
            <person name="Rusch D."/>
            <person name="Podicherti R."/>
            <person name="Tsui H.-C.T."/>
            <person name="Winkler M.E."/>
        </authorList>
    </citation>
    <scope>NUCLEOTIDE SEQUENCE</scope>
</reference>
<accession>A0A382NQD0</accession>